<dbReference type="SUPFAM" id="SSF52172">
    <property type="entry name" value="CheY-like"/>
    <property type="match status" value="1"/>
</dbReference>
<dbReference type="Pfam" id="PF00072">
    <property type="entry name" value="Response_reg"/>
    <property type="match status" value="1"/>
</dbReference>
<evidence type="ECO:0000313" key="8">
    <source>
        <dbReference type="Proteomes" id="UP001219037"/>
    </source>
</evidence>
<feature type="modified residue" description="4-aspartylphosphate" evidence="2">
    <location>
        <position position="58"/>
    </location>
</feature>
<keyword evidence="2" id="KW-0597">Phosphoprotein</keyword>
<name>A0ABY8H8T5_9MICC</name>
<dbReference type="InterPro" id="IPR011006">
    <property type="entry name" value="CheY-like_superfamily"/>
</dbReference>
<evidence type="ECO:0000259" key="6">
    <source>
        <dbReference type="PROSITE" id="PS51755"/>
    </source>
</evidence>
<feature type="domain" description="Response regulatory" evidence="5">
    <location>
        <begin position="5"/>
        <end position="123"/>
    </location>
</feature>
<dbReference type="SMART" id="SM00862">
    <property type="entry name" value="Trans_reg_C"/>
    <property type="match status" value="1"/>
</dbReference>
<dbReference type="SUPFAM" id="SSF46894">
    <property type="entry name" value="C-terminal effector domain of the bipartite response regulators"/>
    <property type="match status" value="1"/>
</dbReference>
<dbReference type="Gene3D" id="3.40.50.2300">
    <property type="match status" value="1"/>
</dbReference>
<evidence type="ECO:0000256" key="3">
    <source>
        <dbReference type="PROSITE-ProRule" id="PRU01091"/>
    </source>
</evidence>
<evidence type="ECO:0000313" key="7">
    <source>
        <dbReference type="EMBL" id="WFP17571.1"/>
    </source>
</evidence>
<evidence type="ECO:0000259" key="5">
    <source>
        <dbReference type="PROSITE" id="PS50110"/>
    </source>
</evidence>
<dbReference type="Gene3D" id="1.10.10.10">
    <property type="entry name" value="Winged helix-like DNA-binding domain superfamily/Winged helix DNA-binding domain"/>
    <property type="match status" value="1"/>
</dbReference>
<dbReference type="SMART" id="SM00448">
    <property type="entry name" value="REC"/>
    <property type="match status" value="1"/>
</dbReference>
<dbReference type="PANTHER" id="PTHR48111">
    <property type="entry name" value="REGULATOR OF RPOS"/>
    <property type="match status" value="1"/>
</dbReference>
<feature type="DNA-binding region" description="OmpR/PhoB-type" evidence="3">
    <location>
        <begin position="156"/>
        <end position="250"/>
    </location>
</feature>
<dbReference type="InterPro" id="IPR016032">
    <property type="entry name" value="Sig_transdc_resp-reg_C-effctor"/>
</dbReference>
<dbReference type="Gene3D" id="6.10.250.690">
    <property type="match status" value="1"/>
</dbReference>
<protein>
    <submittedName>
        <fullName evidence="7">Response regulator transcription factor</fullName>
    </submittedName>
</protein>
<dbReference type="PANTHER" id="PTHR48111:SF38">
    <property type="entry name" value="TWO-COMPONENT RESPONSE REGULATOR"/>
    <property type="match status" value="1"/>
</dbReference>
<dbReference type="Proteomes" id="UP001219037">
    <property type="component" value="Chromosome"/>
</dbReference>
<dbReference type="InterPro" id="IPR001789">
    <property type="entry name" value="Sig_transdc_resp-reg_receiver"/>
</dbReference>
<dbReference type="PROSITE" id="PS50110">
    <property type="entry name" value="RESPONSE_REGULATORY"/>
    <property type="match status" value="1"/>
</dbReference>
<dbReference type="InterPro" id="IPR039420">
    <property type="entry name" value="WalR-like"/>
</dbReference>
<accession>A0ABY8H8T5</accession>
<keyword evidence="1 3" id="KW-0238">DNA-binding</keyword>
<dbReference type="CDD" id="cd00383">
    <property type="entry name" value="trans_reg_C"/>
    <property type="match status" value="1"/>
</dbReference>
<feature type="region of interest" description="Disordered" evidence="4">
    <location>
        <begin position="130"/>
        <end position="154"/>
    </location>
</feature>
<dbReference type="PROSITE" id="PS51755">
    <property type="entry name" value="OMPR_PHOB"/>
    <property type="match status" value="1"/>
</dbReference>
<organism evidence="7 8">
    <name type="scientific">Citricoccus muralis</name>
    <dbReference type="NCBI Taxonomy" id="169134"/>
    <lineage>
        <taxon>Bacteria</taxon>
        <taxon>Bacillati</taxon>
        <taxon>Actinomycetota</taxon>
        <taxon>Actinomycetes</taxon>
        <taxon>Micrococcales</taxon>
        <taxon>Micrococcaceae</taxon>
        <taxon>Citricoccus</taxon>
    </lineage>
</organism>
<keyword evidence="8" id="KW-1185">Reference proteome</keyword>
<dbReference type="InterPro" id="IPR036388">
    <property type="entry name" value="WH-like_DNA-bd_sf"/>
</dbReference>
<evidence type="ECO:0000256" key="1">
    <source>
        <dbReference type="ARBA" id="ARBA00023125"/>
    </source>
</evidence>
<dbReference type="Pfam" id="PF00486">
    <property type="entry name" value="Trans_reg_C"/>
    <property type="match status" value="1"/>
</dbReference>
<feature type="domain" description="OmpR/PhoB-type" evidence="6">
    <location>
        <begin position="156"/>
        <end position="250"/>
    </location>
</feature>
<dbReference type="InterPro" id="IPR001867">
    <property type="entry name" value="OmpR/PhoB-type_DNA-bd"/>
</dbReference>
<dbReference type="EMBL" id="CP121252">
    <property type="protein sequence ID" value="WFP17571.1"/>
    <property type="molecule type" value="Genomic_DNA"/>
</dbReference>
<sequence>MTAQRILIIEDEQRISDFVSKGLMSEGFEPTAVSTGADGIREVFDACSGEGYQLVILDLGLPDMDGFEVLKKIRSGYPQLPVIILTARTSGADTVTGLTSGADDYVPKPFRFPELVARIRLRLKAHEGMGDDDSASGAGGSWSHGNNSNGGTAQDAETLRHADLVIDPVRHLVTLDETVVELSPREFTLAETFLRHPGQALTRDQLLSRVWGDDFEGSSNVVDVYVRYLRTKLGASRFSTVRGIGYRLVEERNYQPEA</sequence>
<evidence type="ECO:0000256" key="4">
    <source>
        <dbReference type="SAM" id="MobiDB-lite"/>
    </source>
</evidence>
<gene>
    <name evidence="7" type="ORF">P8192_05565</name>
</gene>
<proteinExistence type="predicted"/>
<evidence type="ECO:0000256" key="2">
    <source>
        <dbReference type="PROSITE-ProRule" id="PRU00169"/>
    </source>
</evidence>
<reference evidence="7 8" key="1">
    <citation type="submission" date="2023-04" db="EMBL/GenBank/DDBJ databases">
        <title>Funneling lignin-derived compounds into biodiesel using alkali-halophilic Citricoccus sp. P2.</title>
        <authorList>
            <person name="Luo C.-B."/>
        </authorList>
    </citation>
    <scope>NUCLEOTIDE SEQUENCE [LARGE SCALE GENOMIC DNA]</scope>
    <source>
        <strain evidence="7 8">P2</strain>
    </source>
</reference>
<dbReference type="RefSeq" id="WP_278159184.1">
    <property type="nucleotide sequence ID" value="NZ_CP121252.1"/>
</dbReference>